<feature type="compositionally biased region" description="Basic and acidic residues" evidence="1">
    <location>
        <begin position="168"/>
        <end position="177"/>
    </location>
</feature>
<accession>A0A6J4I1R1</accession>
<protein>
    <submittedName>
        <fullName evidence="2">Ferredoxin--NADP(+) reductase</fullName>
        <ecNumber evidence="2">1.18.1.2</ecNumber>
    </submittedName>
</protein>
<keyword evidence="2" id="KW-0560">Oxidoreductase</keyword>
<dbReference type="EC" id="1.18.1.2" evidence="2"/>
<evidence type="ECO:0000256" key="1">
    <source>
        <dbReference type="SAM" id="MobiDB-lite"/>
    </source>
</evidence>
<evidence type="ECO:0000313" key="2">
    <source>
        <dbReference type="EMBL" id="CAA9240220.1"/>
    </source>
</evidence>
<feature type="compositionally biased region" description="Basic and acidic residues" evidence="1">
    <location>
        <begin position="192"/>
        <end position="208"/>
    </location>
</feature>
<gene>
    <name evidence="2" type="ORF">AVDCRST_MAG04-1574</name>
</gene>
<dbReference type="EMBL" id="CADCTL010000111">
    <property type="protein sequence ID" value="CAA9240220.1"/>
    <property type="molecule type" value="Genomic_DNA"/>
</dbReference>
<proteinExistence type="predicted"/>
<feature type="compositionally biased region" description="Gly residues" evidence="1">
    <location>
        <begin position="242"/>
        <end position="251"/>
    </location>
</feature>
<feature type="compositionally biased region" description="Basic and acidic residues" evidence="1">
    <location>
        <begin position="38"/>
        <end position="55"/>
    </location>
</feature>
<feature type="compositionally biased region" description="Basic and acidic residues" evidence="1">
    <location>
        <begin position="9"/>
        <end position="22"/>
    </location>
</feature>
<feature type="compositionally biased region" description="Basic and acidic residues" evidence="1">
    <location>
        <begin position="96"/>
        <end position="118"/>
    </location>
</feature>
<feature type="compositionally biased region" description="Low complexity" evidence="1">
    <location>
        <begin position="140"/>
        <end position="154"/>
    </location>
</feature>
<feature type="non-terminal residue" evidence="2">
    <location>
        <position position="1"/>
    </location>
</feature>
<dbReference type="GO" id="GO:0004324">
    <property type="term" value="F:ferredoxin-NADP+ reductase activity"/>
    <property type="evidence" value="ECO:0007669"/>
    <property type="project" value="UniProtKB-EC"/>
</dbReference>
<dbReference type="AlphaFoldDB" id="A0A6J4I1R1"/>
<reference evidence="2" key="1">
    <citation type="submission" date="2020-02" db="EMBL/GenBank/DDBJ databases">
        <authorList>
            <person name="Meier V. D."/>
        </authorList>
    </citation>
    <scope>NUCLEOTIDE SEQUENCE</scope>
    <source>
        <strain evidence="2">AVDCRST_MAG04</strain>
    </source>
</reference>
<feature type="compositionally biased region" description="Basic and acidic residues" evidence="1">
    <location>
        <begin position="261"/>
        <end position="270"/>
    </location>
</feature>
<feature type="compositionally biased region" description="Basic and acidic residues" evidence="1">
    <location>
        <begin position="226"/>
        <end position="240"/>
    </location>
</feature>
<feature type="region of interest" description="Disordered" evidence="1">
    <location>
        <begin position="1"/>
        <end position="270"/>
    </location>
</feature>
<feature type="non-terminal residue" evidence="2">
    <location>
        <position position="270"/>
    </location>
</feature>
<name>A0A6J4I1R1_9PROT</name>
<organism evidence="2">
    <name type="scientific">uncultured Acetobacteraceae bacterium</name>
    <dbReference type="NCBI Taxonomy" id="169975"/>
    <lineage>
        <taxon>Bacteria</taxon>
        <taxon>Pseudomonadati</taxon>
        <taxon>Pseudomonadota</taxon>
        <taxon>Alphaproteobacteria</taxon>
        <taxon>Acetobacterales</taxon>
        <taxon>Acetobacteraceae</taxon>
        <taxon>environmental samples</taxon>
    </lineage>
</organism>
<sequence>GRPARRHRTPQDPRRLPRRGRDLGPPLDRPALLVPMHPRRELPLRRGPVRHDRPHGGRQAAGAGLFDGQRAVGGGAGVPVHQGAGRPAHLPPPAREAGRHGADRPQGHRHPADGEPSARPDLVAALHRHRHRALHEPDPRAGGLRPLRARGAGAHRPRGEGTGLPRPDLPRAAEPRVPRRTRRRQAALLSEPDARAVLHPGPDHDLDRKRPHLRRPRPAAALARGGPRDALRVGEHERGRFGHVGGAGLRGGLQPRTRQLRGREGFRDEV</sequence>